<dbReference type="SUPFAM" id="SSF160925">
    <property type="entry name" value="PG1388-like"/>
    <property type="match status" value="1"/>
</dbReference>
<name>J9G2C1_9ZZZZ</name>
<protein>
    <submittedName>
        <fullName evidence="1">Uncharacterized protein</fullName>
    </submittedName>
</protein>
<dbReference type="InterPro" id="IPR021670">
    <property type="entry name" value="DUF3256"/>
</dbReference>
<comment type="caution">
    <text evidence="1">The sequence shown here is derived from an EMBL/GenBank/DDBJ whole genome shotgun (WGS) entry which is preliminary data.</text>
</comment>
<feature type="non-terminal residue" evidence="1">
    <location>
        <position position="1"/>
    </location>
</feature>
<proteinExistence type="predicted"/>
<accession>J9G2C1</accession>
<organism evidence="1">
    <name type="scientific">gut metagenome</name>
    <dbReference type="NCBI Taxonomy" id="749906"/>
    <lineage>
        <taxon>unclassified sequences</taxon>
        <taxon>metagenomes</taxon>
        <taxon>organismal metagenomes</taxon>
    </lineage>
</organism>
<evidence type="ECO:0000313" key="1">
    <source>
        <dbReference type="EMBL" id="EJW93699.1"/>
    </source>
</evidence>
<reference evidence="1" key="1">
    <citation type="journal article" date="2012" name="PLoS ONE">
        <title>Gene sets for utilization of primary and secondary nutrition supplies in the distal gut of endangered iberian lynx.</title>
        <authorList>
            <person name="Alcaide M."/>
            <person name="Messina E."/>
            <person name="Richter M."/>
            <person name="Bargiela R."/>
            <person name="Peplies J."/>
            <person name="Huws S.A."/>
            <person name="Newbold C.J."/>
            <person name="Golyshin P.N."/>
            <person name="Simon M.A."/>
            <person name="Lopez G."/>
            <person name="Yakimov M.M."/>
            <person name="Ferrer M."/>
        </authorList>
    </citation>
    <scope>NUCLEOTIDE SEQUENCE</scope>
</reference>
<dbReference type="AlphaFoldDB" id="J9G2C1"/>
<gene>
    <name evidence="1" type="ORF">EVA_18194</name>
</gene>
<dbReference type="EMBL" id="AMCI01006813">
    <property type="protein sequence ID" value="EJW93699.1"/>
    <property type="molecule type" value="Genomic_DNA"/>
</dbReference>
<sequence>LFPYLDRSSRTIMADGVGEDMPTGNRFSGQSRIDTLTSDYLKATLTEASRVEMKQFANSHGDSVLAVVTTFLGPEPESKLDFYDLSWLPLRTDVQAEAATARPDTMSEEQYALLQQKIEPTIRFYLLSPSNTLLRASYSLPMLSEADKRQVIAILQEKKYDLRELILREVK</sequence>
<dbReference type="Pfam" id="PF11644">
    <property type="entry name" value="DUF3256"/>
    <property type="match status" value="1"/>
</dbReference>